<comment type="similarity">
    <text evidence="4">Belongs to the BAF family.</text>
</comment>
<keyword evidence="8" id="KW-1185">Reference proteome</keyword>
<evidence type="ECO:0000256" key="4">
    <source>
        <dbReference type="ARBA" id="ARBA00038496"/>
    </source>
</evidence>
<dbReference type="InterPro" id="IPR051387">
    <property type="entry name" value="BAF"/>
</dbReference>
<dbReference type="GO" id="GO:0000793">
    <property type="term" value="C:condensed chromosome"/>
    <property type="evidence" value="ECO:0007669"/>
    <property type="project" value="TreeGrafter"/>
</dbReference>
<evidence type="ECO:0000256" key="5">
    <source>
        <dbReference type="ARBA" id="ARBA00064955"/>
    </source>
</evidence>
<evidence type="ECO:0000256" key="6">
    <source>
        <dbReference type="ARBA" id="ARBA00069025"/>
    </source>
</evidence>
<comment type="subcellular location">
    <subcellularLocation>
        <location evidence="1">Nucleus</location>
    </subcellularLocation>
</comment>
<evidence type="ECO:0000256" key="1">
    <source>
        <dbReference type="ARBA" id="ARBA00004123"/>
    </source>
</evidence>
<reference evidence="7 8" key="1">
    <citation type="journal article" date="2021" name="Elife">
        <title>Chloroplast acquisition without the gene transfer in kleptoplastic sea slugs, Plakobranchus ocellatus.</title>
        <authorList>
            <person name="Maeda T."/>
            <person name="Takahashi S."/>
            <person name="Yoshida T."/>
            <person name="Shimamura S."/>
            <person name="Takaki Y."/>
            <person name="Nagai Y."/>
            <person name="Toyoda A."/>
            <person name="Suzuki Y."/>
            <person name="Arimoto A."/>
            <person name="Ishii H."/>
            <person name="Satoh N."/>
            <person name="Nishiyama T."/>
            <person name="Hasebe M."/>
            <person name="Maruyama T."/>
            <person name="Minagawa J."/>
            <person name="Obokata J."/>
            <person name="Shigenobu S."/>
        </authorList>
    </citation>
    <scope>NUCLEOTIDE SEQUENCE [LARGE SCALE GENOMIC DNA]</scope>
</reference>
<keyword evidence="3" id="KW-0539">Nucleus</keyword>
<dbReference type="Gene3D" id="1.10.150.40">
    <property type="entry name" value="Barrier-to-autointegration factor, BAF"/>
    <property type="match status" value="1"/>
</dbReference>
<organism evidence="7 8">
    <name type="scientific">Plakobranchus ocellatus</name>
    <dbReference type="NCBI Taxonomy" id="259542"/>
    <lineage>
        <taxon>Eukaryota</taxon>
        <taxon>Metazoa</taxon>
        <taxon>Spiralia</taxon>
        <taxon>Lophotrochozoa</taxon>
        <taxon>Mollusca</taxon>
        <taxon>Gastropoda</taxon>
        <taxon>Heterobranchia</taxon>
        <taxon>Euthyneura</taxon>
        <taxon>Panpulmonata</taxon>
        <taxon>Sacoglossa</taxon>
        <taxon>Placobranchoidea</taxon>
        <taxon>Plakobranchidae</taxon>
        <taxon>Plakobranchus</taxon>
    </lineage>
</organism>
<protein>
    <recommendedName>
        <fullName evidence="6">Barrier-to-autointegration factor 1</fullName>
    </recommendedName>
</protein>
<dbReference type="AlphaFoldDB" id="A0AAV3ZLZ9"/>
<keyword evidence="2" id="KW-0238">DNA-binding</keyword>
<evidence type="ECO:0000313" key="7">
    <source>
        <dbReference type="EMBL" id="GFN95607.1"/>
    </source>
</evidence>
<dbReference type="PANTHER" id="PTHR47507:SF6">
    <property type="entry name" value="BARRIER-TO-AUTOINTEGRATION FACTOR"/>
    <property type="match status" value="1"/>
</dbReference>
<name>A0AAV3ZLZ9_9GAST</name>
<dbReference type="SMART" id="SM01023">
    <property type="entry name" value="BAF"/>
    <property type="match status" value="1"/>
</dbReference>
<accession>A0AAV3ZLZ9</accession>
<dbReference type="GO" id="GO:0005634">
    <property type="term" value="C:nucleus"/>
    <property type="evidence" value="ECO:0007669"/>
    <property type="project" value="UniProtKB-SubCell"/>
</dbReference>
<dbReference type="SUPFAM" id="SSF47798">
    <property type="entry name" value="Barrier-to-autointegration factor, BAF"/>
    <property type="match status" value="1"/>
</dbReference>
<evidence type="ECO:0000256" key="3">
    <source>
        <dbReference type="ARBA" id="ARBA00023242"/>
    </source>
</evidence>
<dbReference type="InterPro" id="IPR004122">
    <property type="entry name" value="BAF_prot"/>
</dbReference>
<gene>
    <name evidence="7" type="ORF">PoB_002211300</name>
</gene>
<dbReference type="Pfam" id="PF02961">
    <property type="entry name" value="SAM_BAF"/>
    <property type="match status" value="1"/>
</dbReference>
<dbReference type="PANTHER" id="PTHR47507">
    <property type="entry name" value="BARRIER TO AUTOINTEGRATION FACTOR 2"/>
    <property type="match status" value="1"/>
</dbReference>
<dbReference type="InterPro" id="IPR036617">
    <property type="entry name" value="BAF_sf"/>
</dbReference>
<dbReference type="Proteomes" id="UP000735302">
    <property type="component" value="Unassembled WGS sequence"/>
</dbReference>
<dbReference type="EMBL" id="BLXT01002522">
    <property type="protein sequence ID" value="GFN95607.1"/>
    <property type="molecule type" value="Genomic_DNA"/>
</dbReference>
<sequence>MASQKSITFQNEPIGNKHVSKVPGIGKTLGDELAKARIDKAYKVLAQFLMRDKAEAKFKDWLQKTCKANEEQQRDCFNAMRDWCTQHGL</sequence>
<evidence type="ECO:0000256" key="2">
    <source>
        <dbReference type="ARBA" id="ARBA00023125"/>
    </source>
</evidence>
<evidence type="ECO:0000313" key="8">
    <source>
        <dbReference type="Proteomes" id="UP000735302"/>
    </source>
</evidence>
<proteinExistence type="inferred from homology"/>
<dbReference type="FunFam" id="1.10.150.40:FF:000005">
    <property type="entry name" value="Barrier-to-autointegration factor 1"/>
    <property type="match status" value="1"/>
</dbReference>
<dbReference type="GO" id="GO:0051276">
    <property type="term" value="P:chromosome organization"/>
    <property type="evidence" value="ECO:0007669"/>
    <property type="project" value="TreeGrafter"/>
</dbReference>
<comment type="caution">
    <text evidence="7">The sequence shown here is derived from an EMBL/GenBank/DDBJ whole genome shotgun (WGS) entry which is preliminary data.</text>
</comment>
<comment type="subunit">
    <text evidence="5">Interacts with emr-1 and lem-2. Interacts with lem-4l, leading to decreased phosphorylation by VRK1 and promoting dephosphorylation by protein phosphatase 2A (PP2A).</text>
</comment>
<dbReference type="GO" id="GO:0003677">
    <property type="term" value="F:DNA binding"/>
    <property type="evidence" value="ECO:0007669"/>
    <property type="project" value="UniProtKB-KW"/>
</dbReference>